<evidence type="ECO:0000259" key="1">
    <source>
        <dbReference type="PROSITE" id="PS51186"/>
    </source>
</evidence>
<dbReference type="CDD" id="cd04301">
    <property type="entry name" value="NAT_SF"/>
    <property type="match status" value="1"/>
</dbReference>
<dbReference type="InterPro" id="IPR016181">
    <property type="entry name" value="Acyl_CoA_acyltransferase"/>
</dbReference>
<gene>
    <name evidence="2" type="ORF">US86_C0006G0047</name>
</gene>
<dbReference type="Pfam" id="PF00583">
    <property type="entry name" value="Acetyltransf_1"/>
    <property type="match status" value="1"/>
</dbReference>
<dbReference type="GO" id="GO:0008080">
    <property type="term" value="F:N-acetyltransferase activity"/>
    <property type="evidence" value="ECO:0007669"/>
    <property type="project" value="TreeGrafter"/>
</dbReference>
<proteinExistence type="predicted"/>
<dbReference type="AlphaFoldDB" id="A0A0G0JHY7"/>
<dbReference type="EMBL" id="LBUP01000006">
    <property type="protein sequence ID" value="KKQ66367.1"/>
    <property type="molecule type" value="Genomic_DNA"/>
</dbReference>
<feature type="domain" description="N-acetyltransferase" evidence="1">
    <location>
        <begin position="7"/>
        <end position="147"/>
    </location>
</feature>
<dbReference type="PROSITE" id="PS51186">
    <property type="entry name" value="GNAT"/>
    <property type="match status" value="1"/>
</dbReference>
<dbReference type="SUPFAM" id="SSF55729">
    <property type="entry name" value="Acyl-CoA N-acyltransferases (Nat)"/>
    <property type="match status" value="1"/>
</dbReference>
<dbReference type="PANTHER" id="PTHR13355:SF15">
    <property type="entry name" value="GCN5-RELATED N-ACETYLTRANSFERASE 3, CHLOROPLASTIC"/>
    <property type="match status" value="1"/>
</dbReference>
<sequence>MNKVRIEKIKIVNEKTYNAIRNLLAQLYPERPPLEFEKFQRVVNSPNVSMYIVSVGGEIVGTSQLASYEKLGGEVWTIEDVVVDESTRGMGIGKKLTEQMLKDARAGGARCIDLSTRRERARKFYIEKCGFKDKAEDRPFWGLRYTF</sequence>
<comment type="caution">
    <text evidence="2">The sequence shown here is derived from an EMBL/GenBank/DDBJ whole genome shotgun (WGS) entry which is preliminary data.</text>
</comment>
<protein>
    <submittedName>
        <fullName evidence="2">Acetyltransferase</fullName>
    </submittedName>
</protein>
<evidence type="ECO:0000313" key="2">
    <source>
        <dbReference type="EMBL" id="KKQ66367.1"/>
    </source>
</evidence>
<dbReference type="PANTHER" id="PTHR13355">
    <property type="entry name" value="GLUCOSAMINE 6-PHOSPHATE N-ACETYLTRANSFERASE"/>
    <property type="match status" value="1"/>
</dbReference>
<evidence type="ECO:0000313" key="3">
    <source>
        <dbReference type="Proteomes" id="UP000034235"/>
    </source>
</evidence>
<organism evidence="2 3">
    <name type="scientific">Candidatus Daviesbacteria bacterium GW2011_GWA2_38_24</name>
    <dbReference type="NCBI Taxonomy" id="1618422"/>
    <lineage>
        <taxon>Bacteria</taxon>
        <taxon>Candidatus Daviesiibacteriota</taxon>
    </lineage>
</organism>
<name>A0A0G0JHY7_9BACT</name>
<dbReference type="InterPro" id="IPR000182">
    <property type="entry name" value="GNAT_dom"/>
</dbReference>
<accession>A0A0G0JHY7</accession>
<dbReference type="InterPro" id="IPR039143">
    <property type="entry name" value="GNPNAT1-like"/>
</dbReference>
<dbReference type="Proteomes" id="UP000034235">
    <property type="component" value="Unassembled WGS sequence"/>
</dbReference>
<dbReference type="Gene3D" id="3.40.630.30">
    <property type="match status" value="1"/>
</dbReference>
<keyword evidence="2" id="KW-0808">Transferase</keyword>
<reference evidence="2 3" key="1">
    <citation type="journal article" date="2015" name="Nature">
        <title>rRNA introns, odd ribosomes, and small enigmatic genomes across a large radiation of phyla.</title>
        <authorList>
            <person name="Brown C.T."/>
            <person name="Hug L.A."/>
            <person name="Thomas B.C."/>
            <person name="Sharon I."/>
            <person name="Castelle C.J."/>
            <person name="Singh A."/>
            <person name="Wilkins M.J."/>
            <person name="Williams K.H."/>
            <person name="Banfield J.F."/>
        </authorList>
    </citation>
    <scope>NUCLEOTIDE SEQUENCE [LARGE SCALE GENOMIC DNA]</scope>
</reference>